<sequence>METYNQFIQKLKNIFTDAATIKILNKYNNDDDKIKKEKCLLFIKLIDEYDEDSFMNCKIKIFSHKNKNTLAISNCLFGPDLSIKNLLNNQTNEIKIIIWNYMHIIYKTYKEHETIKNESNEVIKTKLYELLGDSKGTINLNDDTTNMINDISDAFNALIDNISNPSELMKNIVKISHKISHKYSKMIKEGNIEIDKILNILISKLPGMEGNTNEFTNNIFSNINKIFEKNNNNELIIIDENFSTANVKLGDTPETNNLLSNMKIGSVLKMADKLGFIPNTFESSNNSTSTNETNLINIANESSFDQMPDIGKLMNIITKITDDNSNINDIKNEMSDFVHKNLGINLDSFTNELEEQFKVESST</sequence>
<dbReference type="EMBL" id="MN739896">
    <property type="protein sequence ID" value="QHT76486.1"/>
    <property type="molecule type" value="Genomic_DNA"/>
</dbReference>
<evidence type="ECO:0000313" key="1">
    <source>
        <dbReference type="EMBL" id="QHT76486.1"/>
    </source>
</evidence>
<accession>A0A6C0H8D9</accession>
<organism evidence="1">
    <name type="scientific">viral metagenome</name>
    <dbReference type="NCBI Taxonomy" id="1070528"/>
    <lineage>
        <taxon>unclassified sequences</taxon>
        <taxon>metagenomes</taxon>
        <taxon>organismal metagenomes</taxon>
    </lineage>
</organism>
<proteinExistence type="predicted"/>
<name>A0A6C0H8D9_9ZZZZ</name>
<protein>
    <submittedName>
        <fullName evidence="1">Uncharacterized protein</fullName>
    </submittedName>
</protein>
<dbReference type="AlphaFoldDB" id="A0A6C0H8D9"/>
<reference evidence="1" key="1">
    <citation type="journal article" date="2020" name="Nature">
        <title>Giant virus diversity and host interactions through global metagenomics.</title>
        <authorList>
            <person name="Schulz F."/>
            <person name="Roux S."/>
            <person name="Paez-Espino D."/>
            <person name="Jungbluth S."/>
            <person name="Walsh D.A."/>
            <person name="Denef V.J."/>
            <person name="McMahon K.D."/>
            <person name="Konstantinidis K.T."/>
            <person name="Eloe-Fadrosh E.A."/>
            <person name="Kyrpides N.C."/>
            <person name="Woyke T."/>
        </authorList>
    </citation>
    <scope>NUCLEOTIDE SEQUENCE</scope>
    <source>
        <strain evidence="1">GVMAG-M-3300023179-82</strain>
    </source>
</reference>